<protein>
    <submittedName>
        <fullName evidence="2">Uncharacterized protein</fullName>
    </submittedName>
</protein>
<keyword evidence="1" id="KW-0472">Membrane</keyword>
<feature type="transmembrane region" description="Helical" evidence="1">
    <location>
        <begin position="95"/>
        <end position="118"/>
    </location>
</feature>
<evidence type="ECO:0000313" key="3">
    <source>
        <dbReference type="Proteomes" id="UP000774699"/>
    </source>
</evidence>
<feature type="transmembrane region" description="Helical" evidence="1">
    <location>
        <begin position="280"/>
        <end position="300"/>
    </location>
</feature>
<proteinExistence type="predicted"/>
<dbReference type="AlphaFoldDB" id="A0A8T4C5F7"/>
<feature type="transmembrane region" description="Helical" evidence="1">
    <location>
        <begin position="353"/>
        <end position="376"/>
    </location>
</feature>
<evidence type="ECO:0000313" key="2">
    <source>
        <dbReference type="EMBL" id="MBM3281762.1"/>
    </source>
</evidence>
<sequence length="496" mass="56527">MSHMIVQALTHPNARWKILLVSALFFLLVFGWYYPSYYTSGDEHQYVTNAALITQGDLTQESNHYYCALRASPNGYFSPYPIGKSLQLIPFLNNFLSVIFWSGALIHIINFFLIILIFRRTKTNECWSLIYIFFPAFQWSARTLFPELSVLTFFLAAYYAWLHTRLRHTIMSGFLLGCALFFRTDAFLGMIAFTAQAILRERSRVIPLLIGFLIPLAVLLVFNASTYHALLPQAGSTSSILGSNFGWSLLLEWITFLVLLLIITPPLSGWAIWKHASHRILFMTLVLGTSIFFVRFYSFWSLGTSIPHIFTVRLRYFIPAIGLLIIPAAQAYSHIVAMHIMPFFSIMNEKKRTILTGIMVVLTLLLLGAGTIVIHAQHGALLDSRRVAFDAIHASIPENAIVIGSADDCIYFLPEISGMKKYYHIDNLPDDFVITKEAYFISLSYATQRDSGTVRQPLIDAERQKMQKYVDAHASNLKLIFSYRGETYIDIWQGFP</sequence>
<gene>
    <name evidence="2" type="ORF">FJY86_00250</name>
</gene>
<feature type="transmembrane region" description="Helical" evidence="1">
    <location>
        <begin position="320"/>
        <end position="341"/>
    </location>
</feature>
<reference evidence="2" key="1">
    <citation type="submission" date="2019-03" db="EMBL/GenBank/DDBJ databases">
        <title>Lake Tanganyika Metagenome-Assembled Genomes (MAGs).</title>
        <authorList>
            <person name="Tran P."/>
        </authorList>
    </citation>
    <scope>NUCLEOTIDE SEQUENCE</scope>
    <source>
        <strain evidence="2">M_DeepCast_50m_m2_156</strain>
    </source>
</reference>
<feature type="transmembrane region" description="Helical" evidence="1">
    <location>
        <begin position="16"/>
        <end position="34"/>
    </location>
</feature>
<organism evidence="2 3">
    <name type="scientific">Candidatus Iainarchaeum sp</name>
    <dbReference type="NCBI Taxonomy" id="3101447"/>
    <lineage>
        <taxon>Archaea</taxon>
        <taxon>Candidatus Iainarchaeota</taxon>
        <taxon>Candidatus Iainarchaeia</taxon>
        <taxon>Candidatus Iainarchaeales</taxon>
        <taxon>Candidatus Iainarchaeaceae</taxon>
        <taxon>Candidatus Iainarchaeum</taxon>
    </lineage>
</organism>
<feature type="transmembrane region" description="Helical" evidence="1">
    <location>
        <begin position="250"/>
        <end position="273"/>
    </location>
</feature>
<feature type="transmembrane region" description="Helical" evidence="1">
    <location>
        <begin position="139"/>
        <end position="161"/>
    </location>
</feature>
<keyword evidence="1" id="KW-0812">Transmembrane</keyword>
<accession>A0A8T4C5F7</accession>
<dbReference type="EMBL" id="VGJJ01000001">
    <property type="protein sequence ID" value="MBM3281762.1"/>
    <property type="molecule type" value="Genomic_DNA"/>
</dbReference>
<comment type="caution">
    <text evidence="2">The sequence shown here is derived from an EMBL/GenBank/DDBJ whole genome shotgun (WGS) entry which is preliminary data.</text>
</comment>
<evidence type="ECO:0000256" key="1">
    <source>
        <dbReference type="SAM" id="Phobius"/>
    </source>
</evidence>
<dbReference type="Proteomes" id="UP000774699">
    <property type="component" value="Unassembled WGS sequence"/>
</dbReference>
<feature type="transmembrane region" description="Helical" evidence="1">
    <location>
        <begin position="205"/>
        <end position="230"/>
    </location>
</feature>
<feature type="transmembrane region" description="Helical" evidence="1">
    <location>
        <begin position="173"/>
        <end position="193"/>
    </location>
</feature>
<keyword evidence="1" id="KW-1133">Transmembrane helix</keyword>
<name>A0A8T4C5F7_9ARCH</name>